<feature type="compositionally biased region" description="Basic and acidic residues" evidence="3">
    <location>
        <begin position="494"/>
        <end position="505"/>
    </location>
</feature>
<feature type="region of interest" description="Disordered" evidence="3">
    <location>
        <begin position="787"/>
        <end position="821"/>
    </location>
</feature>
<dbReference type="Proteomes" id="UP000001072">
    <property type="component" value="Unassembled WGS sequence"/>
</dbReference>
<dbReference type="InterPro" id="IPR024957">
    <property type="entry name" value="Cep57_MT-bd_dom"/>
</dbReference>
<dbReference type="InParanoid" id="F4RHT0"/>
<feature type="region of interest" description="Disordered" evidence="3">
    <location>
        <begin position="826"/>
        <end position="845"/>
    </location>
</feature>
<dbReference type="RefSeq" id="XP_007408646.1">
    <property type="nucleotide sequence ID" value="XM_007408584.1"/>
</dbReference>
<proteinExistence type="predicted"/>
<evidence type="ECO:0000256" key="1">
    <source>
        <dbReference type="ARBA" id="ARBA00004496"/>
    </source>
</evidence>
<feature type="compositionally biased region" description="Polar residues" evidence="3">
    <location>
        <begin position="246"/>
        <end position="262"/>
    </location>
</feature>
<comment type="subcellular location">
    <subcellularLocation>
        <location evidence="1">Cytoplasm</location>
    </subcellularLocation>
</comment>
<feature type="region of interest" description="Disordered" evidence="3">
    <location>
        <begin position="494"/>
        <end position="514"/>
    </location>
</feature>
<dbReference type="GO" id="GO:0005737">
    <property type="term" value="C:cytoplasm"/>
    <property type="evidence" value="ECO:0007669"/>
    <property type="project" value="UniProtKB-SubCell"/>
</dbReference>
<feature type="compositionally biased region" description="Polar residues" evidence="3">
    <location>
        <begin position="364"/>
        <end position="377"/>
    </location>
</feature>
<dbReference type="GeneID" id="18933753"/>
<feature type="compositionally biased region" description="Polar residues" evidence="3">
    <location>
        <begin position="295"/>
        <end position="313"/>
    </location>
</feature>
<evidence type="ECO:0000313" key="6">
    <source>
        <dbReference type="Proteomes" id="UP000001072"/>
    </source>
</evidence>
<name>F4RHT0_MELLP</name>
<feature type="domain" description="Cep57 centrosome microtubule-binding" evidence="4">
    <location>
        <begin position="842"/>
        <end position="918"/>
    </location>
</feature>
<dbReference type="GO" id="GO:0008017">
    <property type="term" value="F:microtubule binding"/>
    <property type="evidence" value="ECO:0007669"/>
    <property type="project" value="InterPro"/>
</dbReference>
<gene>
    <name evidence="5" type="ORF">MELLADRAFT_85178</name>
</gene>
<dbReference type="Pfam" id="PF06657">
    <property type="entry name" value="Cep57_MT_bd"/>
    <property type="match status" value="1"/>
</dbReference>
<feature type="compositionally biased region" description="Basic and acidic residues" evidence="3">
    <location>
        <begin position="434"/>
        <end position="443"/>
    </location>
</feature>
<feature type="region of interest" description="Disordered" evidence="3">
    <location>
        <begin position="696"/>
        <end position="773"/>
    </location>
</feature>
<evidence type="ECO:0000313" key="5">
    <source>
        <dbReference type="EMBL" id="EGG07881.1"/>
    </source>
</evidence>
<feature type="compositionally biased region" description="Acidic residues" evidence="3">
    <location>
        <begin position="125"/>
        <end position="168"/>
    </location>
</feature>
<dbReference type="VEuPathDB" id="FungiDB:MELLADRAFT_85178"/>
<dbReference type="eggNOG" id="ENOG502S31Z">
    <property type="taxonomic scope" value="Eukaryota"/>
</dbReference>
<feature type="region of interest" description="Disordered" evidence="3">
    <location>
        <begin position="429"/>
        <end position="459"/>
    </location>
</feature>
<protein>
    <recommendedName>
        <fullName evidence="4">Cep57 centrosome microtubule-binding domain-containing protein</fullName>
    </recommendedName>
</protein>
<sequence>MNSPFASPYPQTPTPGGSSSALHLGRPPLTSLKPFGYPAQQLTTNNNKQKSTLIQTPHPLPRGPHPLAQVSIMNSTSHELTLPSSHESSLDQDLAEFERNHHQQQQQPTHHQTKYSTHIMDDFGTEDEDEEMEEEDGQEEDLEEEEEDIIEEEEDETQITESLDEETNNTDSVSLRLGLSSLSPPGIGRFLPNHRRLSAAPMIDSNELDDDLSSVARDFSRDLSALSLSPIRRTSAPTPLRALEQNRQQFKPKQPNHKSPTPFSGFEGMAQELRRDLEKITGVLADQNVPPIASRDQNNKQANTLRGTLTSDGTGRARRVFGSDDQPKLNRPHQAGLTSTPVNMRSKKPVSVPSPNGAVPPFKLNQNSTRPTQTKPSIQVVEPSPNSYFQPQQHTRFMQYTSTNQDGSLTAEAKKIVGNSVRVPDVTGLTDALRSPDKPEFHKGSRANAKGSTDSTRPDATLDQALTLLTRRLVGLENEHVYCADHIQDLESQLRKERSEKKREGPISSTGNHEVPVERMVQKLKVYTRKLNQSIESHAIALEELNSFKTRHKHVKQEVGNVRTEVRQWSEEVIELKRGLEGLTTEVREIRSMIESVMEARSLSLSQSNKKSCKVQPKGSGMMRPIGLSKTQQEVKRHQVPLKSRMPAARSHSEITLLNDRSGIEAWRSQASSTPRSGHSFIGADEIERLKKEVAEEQAMRTSTIAHSKPKPSTRAVPPVSKPSQPTPGPSKPSNPLPTRISSAPNPLTTSKTKKPTTMKPKSNGGTGGGSIQIDQEMSRAEAILKNVPSHDNSTCSECRKRKLQAGNGNGPIRISSAPIQLMSKEKEKLTRHSNAKEDDDEKEKVEPQTVLVKIIHEIENDFEIHRKIFIELSETYQQMNQPGIGEDLIKRKVLGIHLKESVDTLEKKAEQIHELYRLLNFKDIKL</sequence>
<keyword evidence="6" id="KW-1185">Reference proteome</keyword>
<accession>F4RHT0</accession>
<dbReference type="KEGG" id="mlr:MELLADRAFT_85178"/>
<feature type="region of interest" description="Disordered" evidence="3">
    <location>
        <begin position="125"/>
        <end position="172"/>
    </location>
</feature>
<feature type="region of interest" description="Disordered" evidence="3">
    <location>
        <begin position="246"/>
        <end position="266"/>
    </location>
</feature>
<feature type="region of interest" description="Disordered" evidence="3">
    <location>
        <begin position="1"/>
        <end position="91"/>
    </location>
</feature>
<evidence type="ECO:0000259" key="4">
    <source>
        <dbReference type="Pfam" id="PF06657"/>
    </source>
</evidence>
<evidence type="ECO:0000256" key="3">
    <source>
        <dbReference type="SAM" id="MobiDB-lite"/>
    </source>
</evidence>
<dbReference type="AlphaFoldDB" id="F4RHT0"/>
<reference evidence="6" key="1">
    <citation type="journal article" date="2011" name="Proc. Natl. Acad. Sci. U.S.A.">
        <title>Obligate biotrophy features unraveled by the genomic analysis of rust fungi.</title>
        <authorList>
            <person name="Duplessis S."/>
            <person name="Cuomo C.A."/>
            <person name="Lin Y.-C."/>
            <person name="Aerts A."/>
            <person name="Tisserant E."/>
            <person name="Veneault-Fourrey C."/>
            <person name="Joly D.L."/>
            <person name="Hacquard S."/>
            <person name="Amselem J."/>
            <person name="Cantarel B.L."/>
            <person name="Chiu R."/>
            <person name="Coutinho P.M."/>
            <person name="Feau N."/>
            <person name="Field M."/>
            <person name="Frey P."/>
            <person name="Gelhaye E."/>
            <person name="Goldberg J."/>
            <person name="Grabherr M.G."/>
            <person name="Kodira C.D."/>
            <person name="Kohler A."/>
            <person name="Kuees U."/>
            <person name="Lindquist E.A."/>
            <person name="Lucas S.M."/>
            <person name="Mago R."/>
            <person name="Mauceli E."/>
            <person name="Morin E."/>
            <person name="Murat C."/>
            <person name="Pangilinan J.L."/>
            <person name="Park R."/>
            <person name="Pearson M."/>
            <person name="Quesneville H."/>
            <person name="Rouhier N."/>
            <person name="Sakthikumar S."/>
            <person name="Salamov A.A."/>
            <person name="Schmutz J."/>
            <person name="Selles B."/>
            <person name="Shapiro H."/>
            <person name="Tanguay P."/>
            <person name="Tuskan G.A."/>
            <person name="Henrissat B."/>
            <person name="Van de Peer Y."/>
            <person name="Rouze P."/>
            <person name="Ellis J.G."/>
            <person name="Dodds P.N."/>
            <person name="Schein J.E."/>
            <person name="Zhong S."/>
            <person name="Hamelin R.C."/>
            <person name="Grigoriev I.V."/>
            <person name="Szabo L.J."/>
            <person name="Martin F."/>
        </authorList>
    </citation>
    <scope>NUCLEOTIDE SEQUENCE [LARGE SCALE GENOMIC DNA]</scope>
    <source>
        <strain evidence="6">98AG31 / pathotype 3-4-7</strain>
    </source>
</reference>
<dbReference type="HOGENOM" id="CLU_014213_0_0_1"/>
<feature type="compositionally biased region" description="Polar residues" evidence="3">
    <location>
        <begin position="71"/>
        <end position="87"/>
    </location>
</feature>
<feature type="compositionally biased region" description="Pro residues" evidence="3">
    <location>
        <begin position="725"/>
        <end position="736"/>
    </location>
</feature>
<evidence type="ECO:0000256" key="2">
    <source>
        <dbReference type="ARBA" id="ARBA00022490"/>
    </source>
</evidence>
<dbReference type="OrthoDB" id="76453at2759"/>
<feature type="region of interest" description="Disordered" evidence="3">
    <location>
        <begin position="288"/>
        <end position="386"/>
    </location>
</feature>
<keyword evidence="2" id="KW-0963">Cytoplasm</keyword>
<feature type="compositionally biased region" description="Polar residues" evidence="3">
    <location>
        <begin position="40"/>
        <end position="55"/>
    </location>
</feature>
<dbReference type="EMBL" id="GL883102">
    <property type="protein sequence ID" value="EGG07881.1"/>
    <property type="molecule type" value="Genomic_DNA"/>
</dbReference>
<organism evidence="6">
    <name type="scientific">Melampsora larici-populina (strain 98AG31 / pathotype 3-4-7)</name>
    <name type="common">Poplar leaf rust fungus</name>
    <dbReference type="NCBI Taxonomy" id="747676"/>
    <lineage>
        <taxon>Eukaryota</taxon>
        <taxon>Fungi</taxon>
        <taxon>Dikarya</taxon>
        <taxon>Basidiomycota</taxon>
        <taxon>Pucciniomycotina</taxon>
        <taxon>Pucciniomycetes</taxon>
        <taxon>Pucciniales</taxon>
        <taxon>Melampsoraceae</taxon>
        <taxon>Melampsora</taxon>
    </lineage>
</organism>